<evidence type="ECO:0000256" key="1">
    <source>
        <dbReference type="ARBA" id="ARBA00093462"/>
    </source>
</evidence>
<dbReference type="EMBL" id="CP162599">
    <property type="protein sequence ID" value="XDK31572.1"/>
    <property type="molecule type" value="Genomic_DNA"/>
</dbReference>
<name>A0AB39HJK5_9BACI</name>
<dbReference type="InterPro" id="IPR006343">
    <property type="entry name" value="DnaB/C_C"/>
</dbReference>
<dbReference type="Pfam" id="PF07261">
    <property type="entry name" value="DnaB_2"/>
    <property type="match status" value="1"/>
</dbReference>
<sequence>MNFIGKLLPVDGYEVILHDDLSMNYSISLTHLYQPLIGIYAVSLYQTLLHESELNHHSTQTHHTLMNYLNLPLIDIYQARLKLEGIGLLRTQKSETDKHTVYTYKLNSPFSPRQFFEDGMLSELLYHHIGKEKYLSLQKYFQLPSSESRGTDITASFDRVFQTFQPSSTPKPEQEAMTRPEKTVNLDLEQVDYTWLAQMLTQRMIPVNQVLTAENKRLMTQLLHLYGLTNQDMEKAILWALTDENTLNKEEFKNACHDLYLMKQPANPIRLETKMMEKQPVENKKFTQAPTKEEQLIQNLELISPKQLLEDMSSGNYASEQDLKLIREVMVNQGLPAPVMNVLIHYVLLQSNMRLSKSYIETIASHWSRAHLTTAREAMNFAKQEIAKSRNPKKRTTTRKSVSNSTEVVPEWFKNREKKEKKETKTNNPEIEKELKEMAAILERASKD</sequence>
<evidence type="ECO:0000313" key="5">
    <source>
        <dbReference type="EMBL" id="XDK31572.1"/>
    </source>
</evidence>
<feature type="domain" description="Replicative helicase loading/DNA remodeling protein DnaB N-terminal winged helix" evidence="4">
    <location>
        <begin position="9"/>
        <end position="240"/>
    </location>
</feature>
<gene>
    <name evidence="5" type="ORF">AB4Y30_11095</name>
</gene>
<feature type="domain" description="DnaB/C C-terminal" evidence="3">
    <location>
        <begin position="314"/>
        <end position="380"/>
    </location>
</feature>
<feature type="compositionally biased region" description="Basic and acidic residues" evidence="2">
    <location>
        <begin position="413"/>
        <end position="434"/>
    </location>
</feature>
<evidence type="ECO:0000259" key="3">
    <source>
        <dbReference type="Pfam" id="PF07261"/>
    </source>
</evidence>
<accession>A0AB39HJK5</accession>
<proteinExistence type="inferred from homology"/>
<organism evidence="5">
    <name type="scientific">Ornithinibacillus sp. 4-3</name>
    <dbReference type="NCBI Taxonomy" id="3231488"/>
    <lineage>
        <taxon>Bacteria</taxon>
        <taxon>Bacillati</taxon>
        <taxon>Bacillota</taxon>
        <taxon>Bacilli</taxon>
        <taxon>Bacillales</taxon>
        <taxon>Bacillaceae</taxon>
        <taxon>Ornithinibacillus</taxon>
    </lineage>
</organism>
<evidence type="ECO:0000256" key="2">
    <source>
        <dbReference type="SAM" id="MobiDB-lite"/>
    </source>
</evidence>
<evidence type="ECO:0000259" key="4">
    <source>
        <dbReference type="Pfam" id="PF25888"/>
    </source>
</evidence>
<feature type="region of interest" description="Disordered" evidence="2">
    <location>
        <begin position="386"/>
        <end position="434"/>
    </location>
</feature>
<comment type="similarity">
    <text evidence="1">Belongs to the DnaB/DnaD family.</text>
</comment>
<protein>
    <submittedName>
        <fullName evidence="5">Replication initiation and membrane attachment family protein</fullName>
    </submittedName>
</protein>
<reference evidence="5" key="1">
    <citation type="submission" date="2024-07" db="EMBL/GenBank/DDBJ databases">
        <title>Halotolerant mesophilic bacterium Ornithinibacillus sp. 4-3, sp. nov., isolated from soil.</title>
        <authorList>
            <person name="Sidarenka A.V."/>
            <person name="Guliayeva D.E."/>
            <person name="Leanovich S.I."/>
            <person name="Hileuskaya K.S."/>
            <person name="Akhremchuk A.E."/>
            <person name="Sikolenko M.A."/>
            <person name="Valentovich L.N."/>
        </authorList>
    </citation>
    <scope>NUCLEOTIDE SEQUENCE</scope>
    <source>
        <strain evidence="5">4-3</strain>
    </source>
</reference>
<dbReference type="AlphaFoldDB" id="A0AB39HJK5"/>
<dbReference type="Pfam" id="PF25888">
    <property type="entry name" value="WHD_DnaB"/>
    <property type="match status" value="1"/>
</dbReference>
<dbReference type="RefSeq" id="WP_368652299.1">
    <property type="nucleotide sequence ID" value="NZ_CP162599.1"/>
</dbReference>
<dbReference type="InterPro" id="IPR058660">
    <property type="entry name" value="WHD_DnaB"/>
</dbReference>